<keyword evidence="2" id="KW-1185">Reference proteome</keyword>
<reference evidence="1" key="1">
    <citation type="journal article" date="2023" name="Plant J.">
        <title>The genome of the king protea, Protea cynaroides.</title>
        <authorList>
            <person name="Chang J."/>
            <person name="Duong T.A."/>
            <person name="Schoeman C."/>
            <person name="Ma X."/>
            <person name="Roodt D."/>
            <person name="Barker N."/>
            <person name="Li Z."/>
            <person name="Van de Peer Y."/>
            <person name="Mizrachi E."/>
        </authorList>
    </citation>
    <scope>NUCLEOTIDE SEQUENCE</scope>
    <source>
        <tissue evidence="1">Young leaves</tissue>
    </source>
</reference>
<dbReference type="PANTHER" id="PTHR45523">
    <property type="entry name" value="TETRATRICOPEPTIDE REPEAT (TPR)-CONTAINING PROTEIN-RELATED"/>
    <property type="match status" value="1"/>
</dbReference>
<protein>
    <submittedName>
        <fullName evidence="1">Uncharacterized protein</fullName>
    </submittedName>
</protein>
<proteinExistence type="predicted"/>
<sequence>MAKYTCRIEADTTVNKGTLRHYALWKDPFRQRIWIPAQDISKIVHIFNSKLVLASPETASVADYVAIIGVIGHEEWNIKKYPSDSVEILLVIKMFASKLSSAPRRFGIPGETYYWTGGDHEMFVFIQTLNDANIVLWDLWQEADGILKLIKLAWSTLGIIQKLHQLLYGWMTIASMTGKLSHADCGLVLQLEDTNGCRTFAISTLCYFSELGNLFVESNQSISVVQKNHLFPAATALTRHKETLIPIIEKSFDCAFLVEEVLKKLNNFSISKLWVMLDNLQTITVETAAAVQMMIDGVKRTAQQHVNRVLKDQTRKIGALYTVDRDYCWSQNPVDMPLLLGSQMVLVFYLCDKCGIVLKLQQILSQNPFRSAKLAVRLPSLGFHFSPACYHRLMRIAKSVGKANISGSGRHGCGRCFSALVLQCDFDDLRKTWQRRIQGAIYNASREIGWGGFYTQHSGNIPVNSTRINRCKLGTNRNAALTVEHALKNAMECSRSCNATAVAGKCWPSDSRCKGWTKAKAVVSTPTSTMRSELL</sequence>
<evidence type="ECO:0000313" key="2">
    <source>
        <dbReference type="Proteomes" id="UP001141806"/>
    </source>
</evidence>
<accession>A0A9Q0GTV4</accession>
<organism evidence="1 2">
    <name type="scientific">Protea cynaroides</name>
    <dbReference type="NCBI Taxonomy" id="273540"/>
    <lineage>
        <taxon>Eukaryota</taxon>
        <taxon>Viridiplantae</taxon>
        <taxon>Streptophyta</taxon>
        <taxon>Embryophyta</taxon>
        <taxon>Tracheophyta</taxon>
        <taxon>Spermatophyta</taxon>
        <taxon>Magnoliopsida</taxon>
        <taxon>Proteales</taxon>
        <taxon>Proteaceae</taxon>
        <taxon>Protea</taxon>
    </lineage>
</organism>
<dbReference type="EMBL" id="JAMYWD010000012">
    <property type="protein sequence ID" value="KAJ4954066.1"/>
    <property type="molecule type" value="Genomic_DNA"/>
</dbReference>
<comment type="caution">
    <text evidence="1">The sequence shown here is derived from an EMBL/GenBank/DDBJ whole genome shotgun (WGS) entry which is preliminary data.</text>
</comment>
<name>A0A9Q0GTV4_9MAGN</name>
<dbReference type="PANTHER" id="PTHR45523:SF3">
    <property type="entry name" value="VACUOLAR PROTEIN SORTING-ASSOCIATED PROTEIN 13A"/>
    <property type="match status" value="1"/>
</dbReference>
<dbReference type="Proteomes" id="UP001141806">
    <property type="component" value="Unassembled WGS sequence"/>
</dbReference>
<dbReference type="AlphaFoldDB" id="A0A9Q0GTV4"/>
<dbReference type="OrthoDB" id="428159at2759"/>
<gene>
    <name evidence="1" type="ORF">NE237_030898</name>
</gene>
<evidence type="ECO:0000313" key="1">
    <source>
        <dbReference type="EMBL" id="KAJ4954066.1"/>
    </source>
</evidence>